<gene>
    <name evidence="2" type="ORF">RM550_26500</name>
</gene>
<accession>A0ABU2TE95</accession>
<dbReference type="InterPro" id="IPR036388">
    <property type="entry name" value="WH-like_DNA-bd_sf"/>
</dbReference>
<dbReference type="EMBL" id="JAVRFE010000041">
    <property type="protein sequence ID" value="MDT0459226.1"/>
    <property type="molecule type" value="Genomic_DNA"/>
</dbReference>
<dbReference type="InterPro" id="IPR041657">
    <property type="entry name" value="HTH_17"/>
</dbReference>
<dbReference type="Pfam" id="PF12728">
    <property type="entry name" value="HTH_17"/>
    <property type="match status" value="1"/>
</dbReference>
<dbReference type="Gene3D" id="1.10.10.10">
    <property type="entry name" value="Winged helix-like DNA-binding domain superfamily/Winged helix DNA-binding domain"/>
    <property type="match status" value="1"/>
</dbReference>
<dbReference type="SUPFAM" id="SSF46955">
    <property type="entry name" value="Putative DNA-binding domain"/>
    <property type="match status" value="1"/>
</dbReference>
<dbReference type="RefSeq" id="WP_311626277.1">
    <property type="nucleotide sequence ID" value="NZ_JAVRFE010000041.1"/>
</dbReference>
<reference evidence="2" key="1">
    <citation type="submission" date="2024-05" db="EMBL/GenBank/DDBJ databases">
        <title>30 novel species of actinomycetes from the DSMZ collection.</title>
        <authorList>
            <person name="Nouioui I."/>
        </authorList>
    </citation>
    <scope>NUCLEOTIDE SEQUENCE</scope>
    <source>
        <strain evidence="2">DSM 41527</strain>
    </source>
</reference>
<proteinExistence type="predicted"/>
<evidence type="ECO:0000313" key="2">
    <source>
        <dbReference type="EMBL" id="MDT0459226.1"/>
    </source>
</evidence>
<dbReference type="Proteomes" id="UP001180551">
    <property type="component" value="Unassembled WGS sequence"/>
</dbReference>
<feature type="domain" description="Helix-turn-helix" evidence="1">
    <location>
        <begin position="19"/>
        <end position="68"/>
    </location>
</feature>
<organism evidence="2 3">
    <name type="scientific">Streptomyces mooreae</name>
    <dbReference type="NCBI Taxonomy" id="3075523"/>
    <lineage>
        <taxon>Bacteria</taxon>
        <taxon>Bacillati</taxon>
        <taxon>Actinomycetota</taxon>
        <taxon>Actinomycetes</taxon>
        <taxon>Kitasatosporales</taxon>
        <taxon>Streptomycetaceae</taxon>
        <taxon>Streptomyces</taxon>
    </lineage>
</organism>
<evidence type="ECO:0000313" key="3">
    <source>
        <dbReference type="Proteomes" id="UP001180551"/>
    </source>
</evidence>
<comment type="caution">
    <text evidence="2">The sequence shown here is derived from an EMBL/GenBank/DDBJ whole genome shotgun (WGS) entry which is preliminary data.</text>
</comment>
<keyword evidence="3" id="KW-1185">Reference proteome</keyword>
<protein>
    <submittedName>
        <fullName evidence="2">Helix-turn-helix domain-containing protein</fullName>
    </submittedName>
</protein>
<sequence>MKHTESRQDVGKHRRALASPQEISDYLGIPVRTLYQWKYRGTGPKVHKVGKHLRYRWTEVDAWLQTQSLELVA</sequence>
<name>A0ABU2TE95_9ACTN</name>
<evidence type="ECO:0000259" key="1">
    <source>
        <dbReference type="Pfam" id="PF12728"/>
    </source>
</evidence>
<dbReference type="InterPro" id="IPR009061">
    <property type="entry name" value="DNA-bd_dom_put_sf"/>
</dbReference>